<evidence type="ECO:0000313" key="3">
    <source>
        <dbReference type="Proteomes" id="UP000812961"/>
    </source>
</evidence>
<proteinExistence type="predicted"/>
<sequence>MFTYIHELNEWPNFTWKNDQLTVKLGAVRHRQGKILGQMEMLGVPLQEQAVLKMLPGYSTARHTIPC</sequence>
<accession>A0ABS7GDE2</accession>
<dbReference type="EMBL" id="JAICCF010000003">
    <property type="protein sequence ID" value="MBW8685698.1"/>
    <property type="molecule type" value="Genomic_DNA"/>
</dbReference>
<comment type="caution">
    <text evidence="2">The sequence shown here is derived from an EMBL/GenBank/DDBJ whole genome shotgun (WGS) entry which is preliminary data.</text>
</comment>
<dbReference type="Pfam" id="PF13776">
    <property type="entry name" value="DUF4172"/>
    <property type="match status" value="1"/>
</dbReference>
<dbReference type="RefSeq" id="WP_220251037.1">
    <property type="nucleotide sequence ID" value="NZ_JAICCF010000003.1"/>
</dbReference>
<feature type="domain" description="DUF4172" evidence="1">
    <location>
        <begin position="4"/>
        <end position="55"/>
    </location>
</feature>
<dbReference type="InterPro" id="IPR025230">
    <property type="entry name" value="DUF4172"/>
</dbReference>
<evidence type="ECO:0000313" key="2">
    <source>
        <dbReference type="EMBL" id="MBW8685698.1"/>
    </source>
</evidence>
<name>A0ABS7GDE2_9BACT</name>
<keyword evidence="3" id="KW-1185">Reference proteome</keyword>
<reference evidence="2 3" key="1">
    <citation type="submission" date="2021-08" db="EMBL/GenBank/DDBJ databases">
        <title>The genome sequence of Chitinophaga sp. B61.</title>
        <authorList>
            <person name="Zhang X."/>
        </authorList>
    </citation>
    <scope>NUCLEOTIDE SEQUENCE [LARGE SCALE GENOMIC DNA]</scope>
    <source>
        <strain evidence="2 3">B61</strain>
    </source>
</reference>
<protein>
    <submittedName>
        <fullName evidence="2">DUF4172 domain-containing protein</fullName>
    </submittedName>
</protein>
<gene>
    <name evidence="2" type="ORF">K1Y79_15265</name>
</gene>
<evidence type="ECO:0000259" key="1">
    <source>
        <dbReference type="Pfam" id="PF13776"/>
    </source>
</evidence>
<organism evidence="2 3">
    <name type="scientific">Chitinophaga rhizophila</name>
    <dbReference type="NCBI Taxonomy" id="2866212"/>
    <lineage>
        <taxon>Bacteria</taxon>
        <taxon>Pseudomonadati</taxon>
        <taxon>Bacteroidota</taxon>
        <taxon>Chitinophagia</taxon>
        <taxon>Chitinophagales</taxon>
        <taxon>Chitinophagaceae</taxon>
        <taxon>Chitinophaga</taxon>
    </lineage>
</organism>
<dbReference type="Proteomes" id="UP000812961">
    <property type="component" value="Unassembled WGS sequence"/>
</dbReference>